<dbReference type="EMBL" id="JAIZAY010000004">
    <property type="protein sequence ID" value="KAJ8042679.1"/>
    <property type="molecule type" value="Genomic_DNA"/>
</dbReference>
<dbReference type="GO" id="GO:0005886">
    <property type="term" value="C:plasma membrane"/>
    <property type="evidence" value="ECO:0007669"/>
    <property type="project" value="TreeGrafter"/>
</dbReference>
<dbReference type="GO" id="GO:0004714">
    <property type="term" value="F:transmembrane receptor protein tyrosine kinase activity"/>
    <property type="evidence" value="ECO:0007669"/>
    <property type="project" value="UniProtKB-EC"/>
</dbReference>
<comment type="subcellular location">
    <subcellularLocation>
        <location evidence="1">Membrane</location>
        <topology evidence="1">Single-pass membrane protein</topology>
    </subcellularLocation>
</comment>
<dbReference type="PANTHER" id="PTHR24416:SF611">
    <property type="entry name" value="TYROSINE-PROTEIN KINASE TRANSMEMBRANE RECEPTOR ROR"/>
    <property type="match status" value="1"/>
</dbReference>
<evidence type="ECO:0000256" key="7">
    <source>
        <dbReference type="ARBA" id="ARBA00023319"/>
    </source>
</evidence>
<evidence type="ECO:0000256" key="12">
    <source>
        <dbReference type="SAM" id="SignalP"/>
    </source>
</evidence>
<evidence type="ECO:0000256" key="10">
    <source>
        <dbReference type="PIRSR" id="PIRSR000615-3"/>
    </source>
</evidence>
<evidence type="ECO:0000256" key="4">
    <source>
        <dbReference type="ARBA" id="ARBA00022989"/>
    </source>
</evidence>
<accession>A0A9Q1CDT0</accession>
<reference evidence="15" key="1">
    <citation type="submission" date="2021-10" db="EMBL/GenBank/DDBJ databases">
        <title>Tropical sea cucumber genome reveals ecological adaptation and Cuvierian tubules defense mechanism.</title>
        <authorList>
            <person name="Chen T."/>
        </authorList>
    </citation>
    <scope>NUCLEOTIDE SEQUENCE</scope>
    <source>
        <strain evidence="15">Nanhai2018</strain>
        <tissue evidence="15">Muscle</tissue>
    </source>
</reference>
<keyword evidence="10" id="KW-0460">Magnesium</keyword>
<keyword evidence="3 11" id="KW-0812">Transmembrane</keyword>
<proteinExistence type="predicted"/>
<dbReference type="InterPro" id="IPR011009">
    <property type="entry name" value="Kinase-like_dom_sf"/>
</dbReference>
<dbReference type="SMART" id="SM00409">
    <property type="entry name" value="IG"/>
    <property type="match status" value="2"/>
</dbReference>
<dbReference type="GO" id="GO:0046872">
    <property type="term" value="F:metal ion binding"/>
    <property type="evidence" value="ECO:0007669"/>
    <property type="project" value="UniProtKB-KW"/>
</dbReference>
<dbReference type="CDD" id="cd00096">
    <property type="entry name" value="Ig"/>
    <property type="match status" value="1"/>
</dbReference>
<dbReference type="InterPro" id="IPR050122">
    <property type="entry name" value="RTK"/>
</dbReference>
<evidence type="ECO:0000256" key="9">
    <source>
        <dbReference type="PIRSR" id="PIRSR000615-2"/>
    </source>
</evidence>
<comment type="catalytic activity">
    <reaction evidence="8">
        <text>L-tyrosyl-[protein] + ATP = O-phospho-L-tyrosyl-[protein] + ADP + H(+)</text>
        <dbReference type="Rhea" id="RHEA:10596"/>
        <dbReference type="Rhea" id="RHEA-COMP:10136"/>
        <dbReference type="Rhea" id="RHEA-COMP:20101"/>
        <dbReference type="ChEBI" id="CHEBI:15378"/>
        <dbReference type="ChEBI" id="CHEBI:30616"/>
        <dbReference type="ChEBI" id="CHEBI:46858"/>
        <dbReference type="ChEBI" id="CHEBI:61978"/>
        <dbReference type="ChEBI" id="CHEBI:456216"/>
        <dbReference type="EC" id="2.7.10.1"/>
    </reaction>
</comment>
<gene>
    <name evidence="15" type="ORF">HOLleu_09500</name>
</gene>
<dbReference type="Pfam" id="PF00047">
    <property type="entry name" value="ig"/>
    <property type="match status" value="1"/>
</dbReference>
<dbReference type="GO" id="GO:0005524">
    <property type="term" value="F:ATP binding"/>
    <property type="evidence" value="ECO:0007669"/>
    <property type="project" value="UniProtKB-KW"/>
</dbReference>
<feature type="signal peptide" evidence="12">
    <location>
        <begin position="1"/>
        <end position="20"/>
    </location>
</feature>
<evidence type="ECO:0000256" key="5">
    <source>
        <dbReference type="ARBA" id="ARBA00023136"/>
    </source>
</evidence>
<dbReference type="PROSITE" id="PS50011">
    <property type="entry name" value="PROTEIN_KINASE_DOM"/>
    <property type="match status" value="1"/>
</dbReference>
<feature type="transmembrane region" description="Helical" evidence="11">
    <location>
        <begin position="429"/>
        <end position="451"/>
    </location>
</feature>
<keyword evidence="10" id="KW-0479">Metal-binding</keyword>
<evidence type="ECO:0000256" key="2">
    <source>
        <dbReference type="ARBA" id="ARBA00011902"/>
    </source>
</evidence>
<feature type="domain" description="Ig-like" evidence="14">
    <location>
        <begin position="316"/>
        <end position="418"/>
    </location>
</feature>
<dbReference type="SUPFAM" id="SSF48726">
    <property type="entry name" value="Immunoglobulin"/>
    <property type="match status" value="2"/>
</dbReference>
<comment type="caution">
    <text evidence="15">The sequence shown here is derived from an EMBL/GenBank/DDBJ whole genome shotgun (WGS) entry which is preliminary data.</text>
</comment>
<dbReference type="Pfam" id="PF07714">
    <property type="entry name" value="PK_Tyr_Ser-Thr"/>
    <property type="match status" value="1"/>
</dbReference>
<evidence type="ECO:0000256" key="8">
    <source>
        <dbReference type="ARBA" id="ARBA00051243"/>
    </source>
</evidence>
<keyword evidence="7" id="KW-0393">Immunoglobulin domain</keyword>
<keyword evidence="5 11" id="KW-0472">Membrane</keyword>
<feature type="binding site" evidence="10">
    <location>
        <position position="678"/>
    </location>
    <ligand>
        <name>Mg(2+)</name>
        <dbReference type="ChEBI" id="CHEBI:18420"/>
    </ligand>
</feature>
<dbReference type="EC" id="2.7.10.1" evidence="2"/>
<keyword evidence="4 11" id="KW-1133">Transmembrane helix</keyword>
<feature type="domain" description="Protein kinase" evidence="13">
    <location>
        <begin position="519"/>
        <end position="798"/>
    </location>
</feature>
<protein>
    <recommendedName>
        <fullName evidence="2">receptor protein-tyrosine kinase</fullName>
        <ecNumber evidence="2">2.7.10.1</ecNumber>
    </recommendedName>
</protein>
<dbReference type="Gene3D" id="1.10.510.10">
    <property type="entry name" value="Transferase(Phosphotransferase) domain 1"/>
    <property type="match status" value="1"/>
</dbReference>
<keyword evidence="6" id="KW-0325">Glycoprotein</keyword>
<dbReference type="Gene3D" id="2.60.40.10">
    <property type="entry name" value="Immunoglobulins"/>
    <property type="match status" value="3"/>
</dbReference>
<dbReference type="InterPro" id="IPR000719">
    <property type="entry name" value="Prot_kinase_dom"/>
</dbReference>
<dbReference type="PROSITE" id="PS50835">
    <property type="entry name" value="IG_LIKE"/>
    <property type="match status" value="3"/>
</dbReference>
<evidence type="ECO:0000256" key="3">
    <source>
        <dbReference type="ARBA" id="ARBA00022692"/>
    </source>
</evidence>
<keyword evidence="15" id="KW-0418">Kinase</keyword>
<dbReference type="AlphaFoldDB" id="A0A9Q1CDT0"/>
<dbReference type="InterPro" id="IPR001245">
    <property type="entry name" value="Ser-Thr/Tyr_kinase_cat_dom"/>
</dbReference>
<evidence type="ECO:0000259" key="13">
    <source>
        <dbReference type="PROSITE" id="PS50011"/>
    </source>
</evidence>
<dbReference type="OrthoDB" id="4062651at2759"/>
<dbReference type="Proteomes" id="UP001152320">
    <property type="component" value="Chromosome 4"/>
</dbReference>
<feature type="binding site" evidence="9">
    <location>
        <position position="664"/>
    </location>
    <ligand>
        <name>ATP</name>
        <dbReference type="ChEBI" id="CHEBI:30616"/>
    </ligand>
</feature>
<dbReference type="InterPro" id="IPR013783">
    <property type="entry name" value="Ig-like_fold"/>
</dbReference>
<dbReference type="GO" id="GO:0043235">
    <property type="term" value="C:receptor complex"/>
    <property type="evidence" value="ECO:0007669"/>
    <property type="project" value="TreeGrafter"/>
</dbReference>
<dbReference type="PRINTS" id="PR00109">
    <property type="entry name" value="TYRKINASE"/>
</dbReference>
<feature type="chain" id="PRO_5040388453" description="receptor protein-tyrosine kinase" evidence="12">
    <location>
        <begin position="21"/>
        <end position="804"/>
    </location>
</feature>
<keyword evidence="15" id="KW-0808">Transferase</keyword>
<feature type="domain" description="Ig-like" evidence="14">
    <location>
        <begin position="29"/>
        <end position="119"/>
    </location>
</feature>
<dbReference type="InterPro" id="IPR036179">
    <property type="entry name" value="Ig-like_dom_sf"/>
</dbReference>
<keyword evidence="16" id="KW-1185">Reference proteome</keyword>
<keyword evidence="12" id="KW-0732">Signal</keyword>
<keyword evidence="15" id="KW-0675">Receptor</keyword>
<evidence type="ECO:0000313" key="15">
    <source>
        <dbReference type="EMBL" id="KAJ8042679.1"/>
    </source>
</evidence>
<dbReference type="PANTHER" id="PTHR24416">
    <property type="entry name" value="TYROSINE-PROTEIN KINASE RECEPTOR"/>
    <property type="match status" value="1"/>
</dbReference>
<sequence length="804" mass="90978">MKGLDVSIVIIVFLMTNCKSEHVVRTQPGSNVSLPCNFSSYQNMSSAANFIWQFNNIVIFSGQFKPISRGLVNVKVHISEDSVSYLQIDNISTSNQGTYTCTVEKIVVATYLLQFKEIEYFSFEKTVDLGTTVSLTCRGQGTHIWSFNDTTILNWDSDEDQYNFHPEFVNNTFSQLHIANISWVNNGIVTCIALGVAEYRYYLRVQGIHLHLTINGHNISTSPYLLSGTRYNVTCVVSKEVGEHDRTIMLKSFSRTKMIPPVDYLIDTTNGSNKATAIDSVFFPSSLQAVFLCTILDDFGNDIGKAKTVMDVVVVPTLVFQMDGKNISDKYKAYIGEILILKCLAFGSRPPVELRWKKENGNNLTYSDTTMIPNEFISSTYNNEIQIKLMAKESVAMTCYSNGPMKSHQSHRLEATIFIEVNSEESLKLLLMVSVCGVSAFAILLLIIALVKLRSQRERRENAELLALSLWRETTSSSLKSDPRKSVKSFRISGNVSRMERTTDSGFTSTESGISCQTVTLVSPLHCGDRIDYWLGRYSSNDEDTDCICETVSEKAVMKDGYNFLSLAKSLRCLPNHTNVVSFLGSSTDEVPYYIYREYVTNNTLRDYLTQNSHANESSEDSKDSPTSVFTDKKYQRKMLSTDVASAMEFLHNHQFHHPALSARKVVLSNSLIPKLFDIWPEELSASRATSLMKSSDPPTAWLPPETIFLDKYEKSSDVWAYGVLLWELFSSGLIPYQFKQSKEIEDEIRDMKLLPQPNHCSRASFDIMLSTWNKNPELRPSFAELQHQIRSLPESFFETEDEK</sequence>
<organism evidence="15 16">
    <name type="scientific">Holothuria leucospilota</name>
    <name type="common">Black long sea cucumber</name>
    <name type="synonym">Mertensiothuria leucospilota</name>
    <dbReference type="NCBI Taxonomy" id="206669"/>
    <lineage>
        <taxon>Eukaryota</taxon>
        <taxon>Metazoa</taxon>
        <taxon>Echinodermata</taxon>
        <taxon>Eleutherozoa</taxon>
        <taxon>Echinozoa</taxon>
        <taxon>Holothuroidea</taxon>
        <taxon>Aspidochirotacea</taxon>
        <taxon>Aspidochirotida</taxon>
        <taxon>Holothuriidae</taxon>
        <taxon>Holothuria</taxon>
    </lineage>
</organism>
<keyword evidence="9" id="KW-0067">ATP-binding</keyword>
<name>A0A9Q1CDT0_HOLLE</name>
<feature type="domain" description="Ig-like" evidence="14">
    <location>
        <begin position="130"/>
        <end position="193"/>
    </location>
</feature>
<evidence type="ECO:0000259" key="14">
    <source>
        <dbReference type="PROSITE" id="PS50835"/>
    </source>
</evidence>
<dbReference type="SUPFAM" id="SSF56112">
    <property type="entry name" value="Protein kinase-like (PK-like)"/>
    <property type="match status" value="1"/>
</dbReference>
<evidence type="ECO:0000256" key="6">
    <source>
        <dbReference type="ARBA" id="ARBA00023180"/>
    </source>
</evidence>
<keyword evidence="9" id="KW-0547">Nucleotide-binding</keyword>
<dbReference type="InterPro" id="IPR003599">
    <property type="entry name" value="Ig_sub"/>
</dbReference>
<dbReference type="GO" id="GO:0007169">
    <property type="term" value="P:cell surface receptor protein tyrosine kinase signaling pathway"/>
    <property type="evidence" value="ECO:0007669"/>
    <property type="project" value="TreeGrafter"/>
</dbReference>
<evidence type="ECO:0000256" key="11">
    <source>
        <dbReference type="SAM" id="Phobius"/>
    </source>
</evidence>
<evidence type="ECO:0000313" key="16">
    <source>
        <dbReference type="Proteomes" id="UP001152320"/>
    </source>
</evidence>
<dbReference type="InterPro" id="IPR007110">
    <property type="entry name" value="Ig-like_dom"/>
</dbReference>
<evidence type="ECO:0000256" key="1">
    <source>
        <dbReference type="ARBA" id="ARBA00004167"/>
    </source>
</evidence>
<dbReference type="InterPro" id="IPR013151">
    <property type="entry name" value="Immunoglobulin_dom"/>
</dbReference>